<sequence length="106" mass="11400">MKVEFTGELFQWRGPAPHFFVTVPGDLCLALKDASQLVTYGWGMIPVTVGVGGAEYDTSLFPKGGAYLVPIRAEVRQSEALEEGGSVTVRLSLRSGKAGRTVRRSA</sequence>
<dbReference type="Pfam" id="PF08922">
    <property type="entry name" value="DUF1905"/>
    <property type="match status" value="1"/>
</dbReference>
<protein>
    <recommendedName>
        <fullName evidence="3">DUF1905 domain-containing protein</fullName>
    </recommendedName>
</protein>
<gene>
    <name evidence="1" type="ORF">SAMN04488058_102265</name>
</gene>
<dbReference type="RefSeq" id="WP_092263508.1">
    <property type="nucleotide sequence ID" value="NZ_FNZA01000002.1"/>
</dbReference>
<accession>A0A1H6UQ62</accession>
<keyword evidence="2" id="KW-1185">Reference proteome</keyword>
<evidence type="ECO:0000313" key="2">
    <source>
        <dbReference type="Proteomes" id="UP000199223"/>
    </source>
</evidence>
<evidence type="ECO:0008006" key="3">
    <source>
        <dbReference type="Google" id="ProtNLM"/>
    </source>
</evidence>
<name>A0A1H6UQ62_9DEIO</name>
<dbReference type="AlphaFoldDB" id="A0A1H6UQ62"/>
<dbReference type="SUPFAM" id="SSF141694">
    <property type="entry name" value="AF2212/PG0164-like"/>
    <property type="match status" value="1"/>
</dbReference>
<dbReference type="OrthoDB" id="9808666at2"/>
<dbReference type="InterPro" id="IPR037079">
    <property type="entry name" value="AF2212/PG0164-like_sf"/>
</dbReference>
<reference evidence="2" key="1">
    <citation type="submission" date="2016-10" db="EMBL/GenBank/DDBJ databases">
        <authorList>
            <person name="Varghese N."/>
            <person name="Submissions S."/>
        </authorList>
    </citation>
    <scope>NUCLEOTIDE SEQUENCE [LARGE SCALE GENOMIC DNA]</scope>
    <source>
        <strain evidence="2">CGMCC 1.10218</strain>
    </source>
</reference>
<dbReference type="STRING" id="856736.SAMN04488058_102265"/>
<dbReference type="Proteomes" id="UP000199223">
    <property type="component" value="Unassembled WGS sequence"/>
</dbReference>
<dbReference type="Gene3D" id="2.40.30.100">
    <property type="entry name" value="AF2212/PG0164-like"/>
    <property type="match status" value="1"/>
</dbReference>
<organism evidence="1 2">
    <name type="scientific">Deinococcus reticulitermitis</name>
    <dbReference type="NCBI Taxonomy" id="856736"/>
    <lineage>
        <taxon>Bacteria</taxon>
        <taxon>Thermotogati</taxon>
        <taxon>Deinococcota</taxon>
        <taxon>Deinococci</taxon>
        <taxon>Deinococcales</taxon>
        <taxon>Deinococcaceae</taxon>
        <taxon>Deinococcus</taxon>
    </lineage>
</organism>
<dbReference type="EMBL" id="FNZA01000002">
    <property type="protein sequence ID" value="SEI93826.1"/>
    <property type="molecule type" value="Genomic_DNA"/>
</dbReference>
<dbReference type="InterPro" id="IPR015018">
    <property type="entry name" value="DUF1905"/>
</dbReference>
<evidence type="ECO:0000313" key="1">
    <source>
        <dbReference type="EMBL" id="SEI93826.1"/>
    </source>
</evidence>
<proteinExistence type="predicted"/>